<evidence type="ECO:0000313" key="1">
    <source>
        <dbReference type="EMBL" id="OAT79516.1"/>
    </source>
</evidence>
<organism evidence="1 2">
    <name type="scientific">Desulfotomaculum copahuensis</name>
    <dbReference type="NCBI Taxonomy" id="1838280"/>
    <lineage>
        <taxon>Bacteria</taxon>
        <taxon>Bacillati</taxon>
        <taxon>Bacillota</taxon>
        <taxon>Clostridia</taxon>
        <taxon>Eubacteriales</taxon>
        <taxon>Desulfotomaculaceae</taxon>
        <taxon>Desulfotomaculum</taxon>
    </lineage>
</organism>
<dbReference type="STRING" id="1838280.A6M21_15560"/>
<evidence type="ECO:0000313" key="2">
    <source>
        <dbReference type="Proteomes" id="UP000078532"/>
    </source>
</evidence>
<dbReference type="Proteomes" id="UP000078532">
    <property type="component" value="Unassembled WGS sequence"/>
</dbReference>
<dbReference type="OrthoDB" id="1682134at2"/>
<comment type="caution">
    <text evidence="1">The sequence shown here is derived from an EMBL/GenBank/DDBJ whole genome shotgun (WGS) entry which is preliminary data.</text>
</comment>
<dbReference type="Gene3D" id="6.10.140.1110">
    <property type="match status" value="1"/>
</dbReference>
<reference evidence="1 2" key="1">
    <citation type="submission" date="2016-04" db="EMBL/GenBank/DDBJ databases">
        <authorList>
            <person name="Evans L.H."/>
            <person name="Alamgir A."/>
            <person name="Owens N."/>
            <person name="Weber N.D."/>
            <person name="Virtaneva K."/>
            <person name="Barbian K."/>
            <person name="Babar A."/>
            <person name="Rosenke K."/>
        </authorList>
    </citation>
    <scope>NUCLEOTIDE SEQUENCE [LARGE SCALE GENOMIC DNA]</scope>
    <source>
        <strain evidence="1 2">LMa1</strain>
    </source>
</reference>
<evidence type="ECO:0008006" key="3">
    <source>
        <dbReference type="Google" id="ProtNLM"/>
    </source>
</evidence>
<name>A0A1B7LB30_9FIRM</name>
<protein>
    <recommendedName>
        <fullName evidence="3">16S rRNA processing protein RimM</fullName>
    </recommendedName>
</protein>
<gene>
    <name evidence="1" type="ORF">A6M21_15560</name>
</gene>
<proteinExistence type="predicted"/>
<dbReference type="AlphaFoldDB" id="A0A1B7LB30"/>
<dbReference type="InterPro" id="IPR021297">
    <property type="entry name" value="YlqD"/>
</dbReference>
<dbReference type="EMBL" id="LYVF01000193">
    <property type="protein sequence ID" value="OAT79516.1"/>
    <property type="molecule type" value="Genomic_DNA"/>
</dbReference>
<accession>A0A1B7LB30</accession>
<dbReference type="Pfam" id="PF11068">
    <property type="entry name" value="YlqD"/>
    <property type="match status" value="1"/>
</dbReference>
<sequence length="140" mass="15338">MSRLTITRPVVVKIRVTDNYKKAVAAELQEAVTRLDAQLKQLEWQSRRIDAASGKPDAAAAAVRQQLESGRAACLSKRQELLEKLKSVGRLAPGEEVLHGRVESIVELQVGDDWRRVMGAEIVVEDGVVVEIRTGGPDNA</sequence>
<dbReference type="RefSeq" id="WP_066671180.1">
    <property type="nucleotide sequence ID" value="NZ_LYVF01000193.1"/>
</dbReference>
<keyword evidence="2" id="KW-1185">Reference proteome</keyword>